<feature type="region of interest" description="Disordered" evidence="1">
    <location>
        <begin position="1"/>
        <end position="20"/>
    </location>
</feature>
<evidence type="ECO:0000256" key="1">
    <source>
        <dbReference type="SAM" id="MobiDB-lite"/>
    </source>
</evidence>
<dbReference type="EMBL" id="CP044427">
    <property type="protein sequence ID" value="QFG69617.1"/>
    <property type="molecule type" value="Genomic_DNA"/>
</dbReference>
<feature type="compositionally biased region" description="Polar residues" evidence="1">
    <location>
        <begin position="1"/>
        <end position="10"/>
    </location>
</feature>
<accession>A0A5J6V7T4</accession>
<dbReference type="Proteomes" id="UP000326546">
    <property type="component" value="Chromosome"/>
</dbReference>
<protein>
    <recommendedName>
        <fullName evidence="4">Benzoate transporter</fullName>
    </recommendedName>
</protein>
<dbReference type="AlphaFoldDB" id="A0A5J6V7T4"/>
<dbReference type="OrthoDB" id="9778998at2"/>
<sequence length="680" mass="71766">MSSHLHQSLGQERRMTTQPAHPRSTLILAVVAPLVAGLAACTPADIISPPAAGAGQLQPFDSCEELLGYFQEHALEEVGPWGLGSTPVWGWEDLAMVDGAGAEGGDSAAPESAADGDAGAGVDFSGTNNQVEGVEEPDLLQTDGEIILTVRSGRLVVVDAASAEKVGEVRLPQRGEGGQTELLLDRTTRRALVLTQEWAAGGVGFAVDGMVTRPAYSPERTVLTLVDLADPTAPTVIGGMRLEGSYRSARMHDGTARVVMVTAPPGLTFVQPRDGSLVAEESAEAANRRIIEESTLDAWLPHLQLLTATGSGVSELAVPCEEVARPPEFSGLSTMAVLTFDVSGDPRPTSATGLVATGSTVYASTDRLVVATSAWDAWPTGFADNLGGSDVGWPGGGGGEQVSTSLHTFDLGQEGGTDYLASGRVPGRLLNQFALDESEGVIRVATTMEATQKTPSSSSLVMLAEQGRELVQTGRVDDLGLTERIYAVRYLSPDLAAVVTFRETDPLYLVDTSDPAAPVVAGELKIPGYSAYLHPVGEGLLLGLGQDATEDGRTTGLQLSLFDVSDPADPALVSQVHWEDHHSAAEHDHRAFRYWAPTGQVFVPSEAWHRDSSWTGVVSAQVQGAQVLRGPDLRVGGSDDTSWEYALRTIVVDEQLWVLGESTLRAVDLATLEELARVSL</sequence>
<reference evidence="2 3" key="1">
    <citation type="submission" date="2019-09" db="EMBL/GenBank/DDBJ databases">
        <title>Serinicoccus pratensis sp. nov., isolated from meadow soil.</title>
        <authorList>
            <person name="Zhang W."/>
        </authorList>
    </citation>
    <scope>NUCLEOTIDE SEQUENCE [LARGE SCALE GENOMIC DNA]</scope>
    <source>
        <strain evidence="2 3">W204</strain>
    </source>
</reference>
<dbReference type="InterPro" id="IPR019198">
    <property type="entry name" value="Beta_propeller_containing"/>
</dbReference>
<organism evidence="2 3">
    <name type="scientific">Ornithinimicrobium pratense</name>
    <dbReference type="NCBI Taxonomy" id="2593973"/>
    <lineage>
        <taxon>Bacteria</taxon>
        <taxon>Bacillati</taxon>
        <taxon>Actinomycetota</taxon>
        <taxon>Actinomycetes</taxon>
        <taxon>Micrococcales</taxon>
        <taxon>Ornithinimicrobiaceae</taxon>
        <taxon>Ornithinimicrobium</taxon>
    </lineage>
</organism>
<evidence type="ECO:0000313" key="3">
    <source>
        <dbReference type="Proteomes" id="UP000326546"/>
    </source>
</evidence>
<feature type="compositionally biased region" description="Low complexity" evidence="1">
    <location>
        <begin position="105"/>
        <end position="121"/>
    </location>
</feature>
<gene>
    <name evidence="2" type="ORF">FY030_13715</name>
</gene>
<evidence type="ECO:0000313" key="2">
    <source>
        <dbReference type="EMBL" id="QFG69617.1"/>
    </source>
</evidence>
<name>A0A5J6V7T4_9MICO</name>
<feature type="region of interest" description="Disordered" evidence="1">
    <location>
        <begin position="100"/>
        <end position="130"/>
    </location>
</feature>
<dbReference type="Pfam" id="PF09826">
    <property type="entry name" value="Beta_propel"/>
    <property type="match status" value="1"/>
</dbReference>
<evidence type="ECO:0008006" key="4">
    <source>
        <dbReference type="Google" id="ProtNLM"/>
    </source>
</evidence>
<dbReference type="KEGG" id="serw:FY030_13715"/>
<proteinExistence type="predicted"/>
<keyword evidence="3" id="KW-1185">Reference proteome</keyword>